<dbReference type="PANTHER" id="PTHR28298">
    <property type="entry name" value="EISOSOME PROTEIN 1"/>
    <property type="match status" value="1"/>
</dbReference>
<feature type="compositionally biased region" description="Low complexity" evidence="1">
    <location>
        <begin position="189"/>
        <end position="199"/>
    </location>
</feature>
<dbReference type="Proteomes" id="UP000319160">
    <property type="component" value="Unassembled WGS sequence"/>
</dbReference>
<feature type="region of interest" description="Disordered" evidence="1">
    <location>
        <begin position="311"/>
        <end position="347"/>
    </location>
</feature>
<protein>
    <recommendedName>
        <fullName evidence="4">Eisosome protein 1</fullName>
    </recommendedName>
</protein>
<feature type="region of interest" description="Disordered" evidence="1">
    <location>
        <begin position="500"/>
        <end position="719"/>
    </location>
</feature>
<feature type="compositionally biased region" description="Polar residues" evidence="1">
    <location>
        <begin position="578"/>
        <end position="601"/>
    </location>
</feature>
<accession>A0A553I584</accession>
<reference evidence="3" key="1">
    <citation type="submission" date="2019-06" db="EMBL/GenBank/DDBJ databases">
        <title>Draft genome sequence of the griseofulvin-producing fungus Xylaria cubensis strain G536.</title>
        <authorList>
            <person name="Mead M.E."/>
            <person name="Raja H.A."/>
            <person name="Steenwyk J.L."/>
            <person name="Knowles S.L."/>
            <person name="Oberlies N.H."/>
            <person name="Rokas A."/>
        </authorList>
    </citation>
    <scope>NUCLEOTIDE SEQUENCE [LARGE SCALE GENOMIC DNA]</scope>
    <source>
        <strain evidence="3">G536</strain>
    </source>
</reference>
<feature type="compositionally biased region" description="Basic and acidic residues" evidence="1">
    <location>
        <begin position="92"/>
        <end position="101"/>
    </location>
</feature>
<evidence type="ECO:0008006" key="4">
    <source>
        <dbReference type="Google" id="ProtNLM"/>
    </source>
</evidence>
<sequence>MQVSTNSARAAQQAHAQLYHGHDDRRTQPIVHSGRLVYARPQDLPSFPSIGLDAKGSAASAAATLGWANKKSPEPWRPRATTSASTAAIMAEDSRSTHAKEPAASSHGPNAALLAAQSATSHGAPKPPFSDGSISAANSALKPGRSDPRNTSSGALERHRSLLAAQGAVARRQRADSAPVPRESYPDEANAAANALNAATKAHRPASYRVPLEEAGAVPYTTMNKLMFTSRPPVKPEVDEQKRADVLHASAIAMAKKMYSQQQKMIEAKKVYADKASARGNLEVSSSISDDPQPAQLTTLQDAAYKQAQARLAKMKEKNAQNRNLQDYYGTTPSSHHHSITGKLRKRSLSDGVVIEDQKRSQQIRKQMSLFSNKLSEIDENKRQQDQDLLLAAAQRNVHERLKSMDAKIATETGMVPPPTLTQWELSSRAIAQSRVLQQDNRQPGKVDIGGGIQMDQEDINAIAARKIQPILDEINAKAEMEHARQLELRLEMERKKEQQEVEKARQREAEDIQKKLKQQEKLEQKEKRAEEKQEAKARKEEEKAAKSELRRLTRAEKTRSAEHDQGAAEPESREEMNNNVQAAVIPVSSTEETGPRTSTEMLEESPKSPSGRIKTWLKSRFSRGPRSPTEEQNKGKETGKGFIGGVALTGNRGHKSSNSLGADPGVVSPINTDSEDDFSGDEVGTQGKVLLTPPRPVTGSSSARVQSPARDSRFHEII</sequence>
<dbReference type="PANTHER" id="PTHR28298:SF1">
    <property type="entry name" value="EISOSOME PROTEIN 1"/>
    <property type="match status" value="1"/>
</dbReference>
<proteinExistence type="predicted"/>
<dbReference type="InterPro" id="IPR024527">
    <property type="entry name" value="Eisosome1"/>
</dbReference>
<feature type="compositionally biased region" description="Basic and acidic residues" evidence="1">
    <location>
        <begin position="500"/>
        <end position="577"/>
    </location>
</feature>
<feature type="compositionally biased region" description="Basic residues" evidence="1">
    <location>
        <begin position="335"/>
        <end position="347"/>
    </location>
</feature>
<feature type="region of interest" description="Disordered" evidence="1">
    <location>
        <begin position="1"/>
        <end position="32"/>
    </location>
</feature>
<gene>
    <name evidence="2" type="ORF">FHL15_003693</name>
</gene>
<dbReference type="OrthoDB" id="4070583at2759"/>
<dbReference type="GO" id="GO:0070941">
    <property type="term" value="P:eisosome assembly"/>
    <property type="evidence" value="ECO:0007669"/>
    <property type="project" value="TreeGrafter"/>
</dbReference>
<keyword evidence="3" id="KW-1185">Reference proteome</keyword>
<organism evidence="2 3">
    <name type="scientific">Xylaria flabelliformis</name>
    <dbReference type="NCBI Taxonomy" id="2512241"/>
    <lineage>
        <taxon>Eukaryota</taxon>
        <taxon>Fungi</taxon>
        <taxon>Dikarya</taxon>
        <taxon>Ascomycota</taxon>
        <taxon>Pezizomycotina</taxon>
        <taxon>Sordariomycetes</taxon>
        <taxon>Xylariomycetidae</taxon>
        <taxon>Xylariales</taxon>
        <taxon>Xylariaceae</taxon>
        <taxon>Xylaria</taxon>
    </lineage>
</organism>
<evidence type="ECO:0000313" key="2">
    <source>
        <dbReference type="EMBL" id="TRX95362.1"/>
    </source>
</evidence>
<feature type="compositionally biased region" description="Basic and acidic residues" evidence="1">
    <location>
        <begin position="629"/>
        <end position="640"/>
    </location>
</feature>
<dbReference type="Pfam" id="PF12757">
    <property type="entry name" value="Eisosome1"/>
    <property type="match status" value="1"/>
</dbReference>
<name>A0A553I584_9PEZI</name>
<dbReference type="STRING" id="2512241.A0A553I584"/>
<evidence type="ECO:0000256" key="1">
    <source>
        <dbReference type="SAM" id="MobiDB-lite"/>
    </source>
</evidence>
<feature type="compositionally biased region" description="Polar residues" evidence="1">
    <location>
        <begin position="1"/>
        <end position="10"/>
    </location>
</feature>
<dbReference type="EMBL" id="VFLP01000016">
    <property type="protein sequence ID" value="TRX95362.1"/>
    <property type="molecule type" value="Genomic_DNA"/>
</dbReference>
<comment type="caution">
    <text evidence="2">The sequence shown here is derived from an EMBL/GenBank/DDBJ whole genome shotgun (WGS) entry which is preliminary data.</text>
</comment>
<dbReference type="AlphaFoldDB" id="A0A553I584"/>
<evidence type="ECO:0000313" key="3">
    <source>
        <dbReference type="Proteomes" id="UP000319160"/>
    </source>
</evidence>
<feature type="region of interest" description="Disordered" evidence="1">
    <location>
        <begin position="66"/>
        <end position="207"/>
    </location>
</feature>
<feature type="compositionally biased region" description="Polar residues" evidence="1">
    <location>
        <begin position="321"/>
        <end position="334"/>
    </location>
</feature>